<reference evidence="1 2" key="1">
    <citation type="submission" date="2017-09" db="EMBL/GenBank/DDBJ databases">
        <authorList>
            <person name="Ehlers B."/>
            <person name="Leendertz F.H."/>
        </authorList>
    </citation>
    <scope>NUCLEOTIDE SEQUENCE [LARGE SCALE GENOMIC DNA]</scope>
    <source>
        <strain evidence="1 2">DSM 46844</strain>
    </source>
</reference>
<accession>A0A285EEQ9</accession>
<gene>
    <name evidence="1" type="ORF">SAMN06893097_106293</name>
</gene>
<dbReference type="Proteomes" id="UP000219514">
    <property type="component" value="Unassembled WGS sequence"/>
</dbReference>
<proteinExistence type="predicted"/>
<keyword evidence="2" id="KW-1185">Reference proteome</keyword>
<name>A0A285EEQ9_9ACTN</name>
<evidence type="ECO:0000313" key="1">
    <source>
        <dbReference type="EMBL" id="SNX97343.1"/>
    </source>
</evidence>
<dbReference type="EMBL" id="OBDO01000006">
    <property type="protein sequence ID" value="SNX97343.1"/>
    <property type="molecule type" value="Genomic_DNA"/>
</dbReference>
<evidence type="ECO:0000313" key="2">
    <source>
        <dbReference type="Proteomes" id="UP000219514"/>
    </source>
</evidence>
<sequence length="151" mass="16259">MVTVLAGSAASVLVTLAVLTVWARVRYARDLSSFRCRIGPPAAGWRRQHARWCLRCTRAAWVNDVLVVRTGALRLWLEPLPVGIAPDVTVRTLGQGEVRGLGARPVSLRFTLLGSGELEVAVAAECADRLVGPFITAALSKLPNAPREHGN</sequence>
<dbReference type="AlphaFoldDB" id="A0A285EEQ9"/>
<protein>
    <submittedName>
        <fullName evidence="1">Uncharacterized protein</fullName>
    </submittedName>
</protein>
<organism evidence="1 2">
    <name type="scientific">Geodermatophilus sabuli</name>
    <dbReference type="NCBI Taxonomy" id="1564158"/>
    <lineage>
        <taxon>Bacteria</taxon>
        <taxon>Bacillati</taxon>
        <taxon>Actinomycetota</taxon>
        <taxon>Actinomycetes</taxon>
        <taxon>Geodermatophilales</taxon>
        <taxon>Geodermatophilaceae</taxon>
        <taxon>Geodermatophilus</taxon>
    </lineage>
</organism>